<dbReference type="RefSeq" id="WP_076401557.1">
    <property type="nucleotide sequence ID" value="NZ_FTOA01000006.1"/>
</dbReference>
<keyword evidence="3" id="KW-1185">Reference proteome</keyword>
<protein>
    <submittedName>
        <fullName evidence="2">Uncharacterized protein</fullName>
    </submittedName>
</protein>
<name>A0A1N7PEB6_9PROT</name>
<dbReference type="AlphaFoldDB" id="A0A1N7PEB6"/>
<sequence length="281" mass="30847">MNLLRSPKDLHNGPTSATPPGPFSSATDAANAMVDSLAEQFDISEETLGKSKIVRVLPAGLRTNHWYCDLHHSMFLILLSRAEDALINQKQSLSEHFIDTITIYWLIHSLMEEEGMALQFSRNVTAHADASAHAAAHVQITRWWNVNVLTPFKTGTASALHLRAALNRFFELVVKHITTMDQHSYGVNSPLTEHDISLEVAHIAESGLPLSPFMAGCSTLLSMLAPYMSKSLASRSISPLSTQPMKPLHLALTELPLWDGGKGAFRDLFVRQNAGCVRSAA</sequence>
<proteinExistence type="predicted"/>
<dbReference type="OrthoDB" id="7357558at2"/>
<dbReference type="Proteomes" id="UP000185678">
    <property type="component" value="Unassembled WGS sequence"/>
</dbReference>
<evidence type="ECO:0000313" key="2">
    <source>
        <dbReference type="EMBL" id="SIT08908.1"/>
    </source>
</evidence>
<dbReference type="EMBL" id="FTOA01000006">
    <property type="protein sequence ID" value="SIT08908.1"/>
    <property type="molecule type" value="Genomic_DNA"/>
</dbReference>
<feature type="compositionally biased region" description="Basic and acidic residues" evidence="1">
    <location>
        <begin position="1"/>
        <end position="11"/>
    </location>
</feature>
<reference evidence="2 3" key="1">
    <citation type="submission" date="2017-01" db="EMBL/GenBank/DDBJ databases">
        <authorList>
            <person name="Mah S.A."/>
            <person name="Swanson W.J."/>
            <person name="Moy G.W."/>
            <person name="Vacquier V.D."/>
        </authorList>
    </citation>
    <scope>NUCLEOTIDE SEQUENCE [LARGE SCALE GENOMIC DNA]</scope>
    <source>
        <strain evidence="2 3">DSM 11589</strain>
    </source>
</reference>
<accession>A0A1N7PEB6</accession>
<evidence type="ECO:0000313" key="3">
    <source>
        <dbReference type="Proteomes" id="UP000185678"/>
    </source>
</evidence>
<organism evidence="2 3">
    <name type="scientific">Insolitispirillum peregrinum</name>
    <dbReference type="NCBI Taxonomy" id="80876"/>
    <lineage>
        <taxon>Bacteria</taxon>
        <taxon>Pseudomonadati</taxon>
        <taxon>Pseudomonadota</taxon>
        <taxon>Alphaproteobacteria</taxon>
        <taxon>Rhodospirillales</taxon>
        <taxon>Novispirillaceae</taxon>
        <taxon>Insolitispirillum</taxon>
    </lineage>
</organism>
<feature type="region of interest" description="Disordered" evidence="1">
    <location>
        <begin position="1"/>
        <end position="25"/>
    </location>
</feature>
<evidence type="ECO:0000256" key="1">
    <source>
        <dbReference type="SAM" id="MobiDB-lite"/>
    </source>
</evidence>
<gene>
    <name evidence="2" type="ORF">SAMN05421779_106260</name>
</gene>